<comment type="caution">
    <text evidence="2">The sequence shown here is derived from an EMBL/GenBank/DDBJ whole genome shotgun (WGS) entry which is preliminary data.</text>
</comment>
<sequence length="377" mass="37582">MVTSATDTTDAVAGEPATASVVSSPTSGEGLVSPLESISSETITDNPEATPISAPLITDTTAGAVPETAIAAATGAGTGEYWTVELVRPEGASEGVLAYIALAETVIQTAVDLLGRGMPSPPPNVDELLTSVVHESLGAGEASKAYKKTLYTVEASQAQLQAMDEQVSKTSITVAAEQDQTLRAIKDIVAKLNTLLQAVSGVDLKPAQEVKLMDHIAAAVEAVYAKVTQVSDMNAEMAGEKNGGGGSSNGGGVPTGGATGGGGGGSGGDLMSSLLPMLAMAPMALMPLAQLLPDLLDPEKDKEDDKAGEGEQKNGAPGKPGEQTPPPGDPNAPTDPNAPQNGATAPQGQPGPANPEGNAPTAPAPDTPPPPAPGTHV</sequence>
<dbReference type="STRING" id="1538463.B0T36_03105"/>
<keyword evidence="3" id="KW-1185">Reference proteome</keyword>
<protein>
    <submittedName>
        <fullName evidence="2">Uncharacterized protein</fullName>
    </submittedName>
</protein>
<dbReference type="EMBL" id="MUMY01000026">
    <property type="protein sequence ID" value="ONM46354.1"/>
    <property type="molecule type" value="Genomic_DNA"/>
</dbReference>
<gene>
    <name evidence="2" type="ORF">B0T46_23515</name>
</gene>
<feature type="compositionally biased region" description="Low complexity" evidence="1">
    <location>
        <begin position="1"/>
        <end position="13"/>
    </location>
</feature>
<feature type="region of interest" description="Disordered" evidence="1">
    <location>
        <begin position="1"/>
        <end position="33"/>
    </location>
</feature>
<feature type="compositionally biased region" description="Gly residues" evidence="1">
    <location>
        <begin position="241"/>
        <end position="265"/>
    </location>
</feature>
<evidence type="ECO:0000313" key="2">
    <source>
        <dbReference type="EMBL" id="ONM46354.1"/>
    </source>
</evidence>
<evidence type="ECO:0000313" key="3">
    <source>
        <dbReference type="Proteomes" id="UP000188836"/>
    </source>
</evidence>
<dbReference type="Proteomes" id="UP000188836">
    <property type="component" value="Unassembled WGS sequence"/>
</dbReference>
<feature type="compositionally biased region" description="Pro residues" evidence="1">
    <location>
        <begin position="362"/>
        <end position="377"/>
    </location>
</feature>
<proteinExistence type="predicted"/>
<reference evidence="2 3" key="1">
    <citation type="journal article" date="2016" name="Antonie Van Leeuwenhoek">
        <title>Nocardia donostiensis sp. nov., isolated from human respiratory specimens.</title>
        <authorList>
            <person name="Ercibengoa M."/>
            <person name="Bell M."/>
            <person name="Marimon J.M."/>
            <person name="Humrighouse B."/>
            <person name="Klenk H.P."/>
            <person name="Potter G."/>
            <person name="Perez-Trallero E."/>
        </authorList>
    </citation>
    <scope>NUCLEOTIDE SEQUENCE [LARGE SCALE GENOMIC DNA]</scope>
    <source>
        <strain evidence="2 3">X1655</strain>
    </source>
</reference>
<organism evidence="2 3">
    <name type="scientific">Nocardia donostiensis</name>
    <dbReference type="NCBI Taxonomy" id="1538463"/>
    <lineage>
        <taxon>Bacteria</taxon>
        <taxon>Bacillati</taxon>
        <taxon>Actinomycetota</taxon>
        <taxon>Actinomycetes</taxon>
        <taxon>Mycobacteriales</taxon>
        <taxon>Nocardiaceae</taxon>
        <taxon>Nocardia</taxon>
    </lineage>
</organism>
<feature type="region of interest" description="Disordered" evidence="1">
    <location>
        <begin position="298"/>
        <end position="377"/>
    </location>
</feature>
<feature type="region of interest" description="Disordered" evidence="1">
    <location>
        <begin position="237"/>
        <end position="265"/>
    </location>
</feature>
<accession>A0A1W0B2D0</accession>
<feature type="compositionally biased region" description="Basic and acidic residues" evidence="1">
    <location>
        <begin position="298"/>
        <end position="312"/>
    </location>
</feature>
<name>A0A1W0B2D0_9NOCA</name>
<dbReference type="AlphaFoldDB" id="A0A1W0B2D0"/>
<evidence type="ECO:0000256" key="1">
    <source>
        <dbReference type="SAM" id="MobiDB-lite"/>
    </source>
</evidence>